<organism evidence="1 2">
    <name type="scientific">Paraburkholderia diazotrophica</name>
    <dbReference type="NCBI Taxonomy" id="667676"/>
    <lineage>
        <taxon>Bacteria</taxon>
        <taxon>Pseudomonadati</taxon>
        <taxon>Pseudomonadota</taxon>
        <taxon>Betaproteobacteria</taxon>
        <taxon>Burkholderiales</taxon>
        <taxon>Burkholderiaceae</taxon>
        <taxon>Paraburkholderia</taxon>
    </lineage>
</organism>
<dbReference type="EMBL" id="FNYE01000001">
    <property type="protein sequence ID" value="SEI44694.1"/>
    <property type="molecule type" value="Genomic_DNA"/>
</dbReference>
<keyword evidence="2" id="KW-1185">Reference proteome</keyword>
<evidence type="ECO:0000313" key="2">
    <source>
        <dbReference type="Proteomes" id="UP000198866"/>
    </source>
</evidence>
<sequence>MSAAFSSDFIAENDLIAVNDLIAANDSDARNVLMHAHARRGTAPESWRAS</sequence>
<dbReference type="AlphaFoldDB" id="A0A1H6QUS1"/>
<evidence type="ECO:0000313" key="1">
    <source>
        <dbReference type="EMBL" id="SEI44694.1"/>
    </source>
</evidence>
<protein>
    <submittedName>
        <fullName evidence="1">Uncharacterized protein</fullName>
    </submittedName>
</protein>
<name>A0A1H6QUS1_9BURK</name>
<dbReference type="Proteomes" id="UP000198866">
    <property type="component" value="Unassembled WGS sequence"/>
</dbReference>
<reference evidence="2" key="1">
    <citation type="submission" date="2016-10" db="EMBL/GenBank/DDBJ databases">
        <authorList>
            <person name="Varghese N."/>
            <person name="Submissions S."/>
        </authorList>
    </citation>
    <scope>NUCLEOTIDE SEQUENCE [LARGE SCALE GENOMIC DNA]</scope>
    <source>
        <strain evidence="2">LMG 26031</strain>
    </source>
</reference>
<accession>A0A1H6QUS1</accession>
<gene>
    <name evidence="1" type="ORF">SAMN05192539_1001447</name>
</gene>
<proteinExistence type="predicted"/>